<reference evidence="1 2" key="1">
    <citation type="submission" date="2020-01" db="EMBL/GenBank/DDBJ databases">
        <title>Bacteria diversity of Porities sp.</title>
        <authorList>
            <person name="Wang G."/>
        </authorList>
    </citation>
    <scope>NUCLEOTIDE SEQUENCE [LARGE SCALE GENOMIC DNA]</scope>
    <source>
        <strain evidence="1 2">R33</strain>
    </source>
</reference>
<dbReference type="RefSeq" id="WP_161433394.1">
    <property type="nucleotide sequence ID" value="NZ_WXYO01000001.1"/>
</dbReference>
<evidence type="ECO:0000313" key="1">
    <source>
        <dbReference type="EMBL" id="NAS10595.1"/>
    </source>
</evidence>
<proteinExistence type="predicted"/>
<evidence type="ECO:0000313" key="2">
    <source>
        <dbReference type="Proteomes" id="UP000475249"/>
    </source>
</evidence>
<sequence length="139" mass="15931">MAFMAAVAGVLSYLNIGPIKIFTPDYYDSLAKQTIWEQHGKVSDRVWNGKTLLGGNYTGDPLRHRATIVKDGDTLIYSNNNDPKARPHYFIKKKKNLYVNNVDGERMILKSSERIHQLYCDDDDPERCESKGKIILKRL</sequence>
<organism evidence="1 2">
    <name type="scientific">Poritiphilus flavus</name>
    <dbReference type="NCBI Taxonomy" id="2697053"/>
    <lineage>
        <taxon>Bacteria</taxon>
        <taxon>Pseudomonadati</taxon>
        <taxon>Bacteroidota</taxon>
        <taxon>Flavobacteriia</taxon>
        <taxon>Flavobacteriales</taxon>
        <taxon>Flavobacteriaceae</taxon>
        <taxon>Poritiphilus</taxon>
    </lineage>
</organism>
<comment type="caution">
    <text evidence="1">The sequence shown here is derived from an EMBL/GenBank/DDBJ whole genome shotgun (WGS) entry which is preliminary data.</text>
</comment>
<dbReference type="AlphaFoldDB" id="A0A6L9E743"/>
<keyword evidence="2" id="KW-1185">Reference proteome</keyword>
<accession>A0A6L9E743</accession>
<gene>
    <name evidence="1" type="ORF">GTQ38_01185</name>
</gene>
<dbReference type="EMBL" id="WXYO01000001">
    <property type="protein sequence ID" value="NAS10595.1"/>
    <property type="molecule type" value="Genomic_DNA"/>
</dbReference>
<name>A0A6L9E743_9FLAO</name>
<dbReference type="Proteomes" id="UP000475249">
    <property type="component" value="Unassembled WGS sequence"/>
</dbReference>
<protein>
    <submittedName>
        <fullName evidence="1">Uncharacterized protein</fullName>
    </submittedName>
</protein>